<dbReference type="InterPro" id="IPR005119">
    <property type="entry name" value="LysR_subst-bd"/>
</dbReference>
<dbReference type="InterPro" id="IPR036388">
    <property type="entry name" value="WH-like_DNA-bd_sf"/>
</dbReference>
<dbReference type="SUPFAM" id="SSF46785">
    <property type="entry name" value="Winged helix' DNA-binding domain"/>
    <property type="match status" value="1"/>
</dbReference>
<evidence type="ECO:0000256" key="1">
    <source>
        <dbReference type="ARBA" id="ARBA00009437"/>
    </source>
</evidence>
<comment type="similarity">
    <text evidence="1">Belongs to the LysR transcriptional regulatory family.</text>
</comment>
<reference evidence="6 7" key="1">
    <citation type="journal article" date="2013" name="Genome Announc.">
        <title>Draft Genome Sequence of the Aeromonas diversa Type Strain.</title>
        <authorList>
            <person name="Farfan M."/>
            <person name="Spataro N."/>
            <person name="Sanglas A."/>
            <person name="Albarral V."/>
            <person name="Loren J.G."/>
            <person name="Bosch E."/>
            <person name="Fuste M.C."/>
        </authorList>
    </citation>
    <scope>NUCLEOTIDE SEQUENCE [LARGE SCALE GENOMIC DNA]</scope>
    <source>
        <strain evidence="6 7">2478-85</strain>
    </source>
</reference>
<evidence type="ECO:0000259" key="5">
    <source>
        <dbReference type="PROSITE" id="PS50931"/>
    </source>
</evidence>
<dbReference type="PROSITE" id="PS50931">
    <property type="entry name" value="HTH_LYSR"/>
    <property type="match status" value="1"/>
</dbReference>
<evidence type="ECO:0000256" key="4">
    <source>
        <dbReference type="ARBA" id="ARBA00023163"/>
    </source>
</evidence>
<dbReference type="GO" id="GO:0043565">
    <property type="term" value="F:sequence-specific DNA binding"/>
    <property type="evidence" value="ECO:0007669"/>
    <property type="project" value="TreeGrafter"/>
</dbReference>
<dbReference type="SUPFAM" id="SSF53850">
    <property type="entry name" value="Periplasmic binding protein-like II"/>
    <property type="match status" value="1"/>
</dbReference>
<keyword evidence="3" id="KW-0238">DNA-binding</keyword>
<evidence type="ECO:0000256" key="3">
    <source>
        <dbReference type="ARBA" id="ARBA00023125"/>
    </source>
</evidence>
<dbReference type="Proteomes" id="UP000023775">
    <property type="component" value="Unassembled WGS sequence"/>
</dbReference>
<organism evidence="6 7">
    <name type="scientific">Aeromonas diversa CDC 2478-85</name>
    <dbReference type="NCBI Taxonomy" id="1268237"/>
    <lineage>
        <taxon>Bacteria</taxon>
        <taxon>Pseudomonadati</taxon>
        <taxon>Pseudomonadota</taxon>
        <taxon>Gammaproteobacteria</taxon>
        <taxon>Aeromonadales</taxon>
        <taxon>Aeromonadaceae</taxon>
        <taxon>Aeromonas</taxon>
    </lineage>
</organism>
<dbReference type="Gene3D" id="3.40.190.290">
    <property type="match status" value="1"/>
</dbReference>
<feature type="domain" description="HTH lysR-type" evidence="5">
    <location>
        <begin position="1"/>
        <end position="14"/>
    </location>
</feature>
<accession>N9U4W9</accession>
<gene>
    <name evidence="6" type="ORF">G114_02629</name>
</gene>
<dbReference type="PANTHER" id="PTHR30537">
    <property type="entry name" value="HTH-TYPE TRANSCRIPTIONAL REGULATOR"/>
    <property type="match status" value="1"/>
</dbReference>
<name>N9U4W9_9GAMM</name>
<evidence type="ECO:0000313" key="7">
    <source>
        <dbReference type="Proteomes" id="UP000023775"/>
    </source>
</evidence>
<protein>
    <recommendedName>
        <fullName evidence="5">HTH lysR-type domain-containing protein</fullName>
    </recommendedName>
</protein>
<dbReference type="PANTHER" id="PTHR30537:SF5">
    <property type="entry name" value="HTH-TYPE TRANSCRIPTIONAL ACTIVATOR TTDR-RELATED"/>
    <property type="match status" value="1"/>
</dbReference>
<keyword evidence="7" id="KW-1185">Reference proteome</keyword>
<keyword evidence="4" id="KW-0804">Transcription</keyword>
<dbReference type="eggNOG" id="COG0583">
    <property type="taxonomic scope" value="Bacteria"/>
</dbReference>
<sequence length="250" mass="28628">MRLLERTTRSLTLTEVGEVFLHQAQQILRQVEETHRQITKSQGEYSGALTLYGAEYLFDLCSEQVSDFFERYPALSLTLHSYPENPQDLMDKRFDLMLMVGEQPDSSFIAVPLAKLHFDLYMGVEGTNGHQLSDEALLNNMPIAVQETSMQQCWPHARLPLLRPPRYSVQSPRLLTNIVVQGKAIGCLPVVFANHEVQQGRLKALFDGKYRFAQTIYGVYHSRRYVPAKVKLLLEDIRQHLPVLLTQLEA</sequence>
<dbReference type="Gene3D" id="1.10.10.10">
    <property type="entry name" value="Winged helix-like DNA-binding domain superfamily/Winged helix DNA-binding domain"/>
    <property type="match status" value="1"/>
</dbReference>
<dbReference type="InterPro" id="IPR058163">
    <property type="entry name" value="LysR-type_TF_proteobact-type"/>
</dbReference>
<evidence type="ECO:0000256" key="2">
    <source>
        <dbReference type="ARBA" id="ARBA00023015"/>
    </source>
</evidence>
<evidence type="ECO:0000313" key="6">
    <source>
        <dbReference type="EMBL" id="ENY73409.1"/>
    </source>
</evidence>
<dbReference type="EMBL" id="APVG01000004">
    <property type="protein sequence ID" value="ENY73409.1"/>
    <property type="molecule type" value="Genomic_DNA"/>
</dbReference>
<dbReference type="InterPro" id="IPR036390">
    <property type="entry name" value="WH_DNA-bd_sf"/>
</dbReference>
<dbReference type="Pfam" id="PF03466">
    <property type="entry name" value="LysR_substrate"/>
    <property type="match status" value="1"/>
</dbReference>
<dbReference type="GO" id="GO:0006351">
    <property type="term" value="P:DNA-templated transcription"/>
    <property type="evidence" value="ECO:0007669"/>
    <property type="project" value="TreeGrafter"/>
</dbReference>
<comment type="caution">
    <text evidence="6">The sequence shown here is derived from an EMBL/GenBank/DDBJ whole genome shotgun (WGS) entry which is preliminary data.</text>
</comment>
<keyword evidence="2" id="KW-0805">Transcription regulation</keyword>
<proteinExistence type="inferred from homology"/>
<dbReference type="GO" id="GO:0003700">
    <property type="term" value="F:DNA-binding transcription factor activity"/>
    <property type="evidence" value="ECO:0007669"/>
    <property type="project" value="InterPro"/>
</dbReference>
<dbReference type="InterPro" id="IPR000847">
    <property type="entry name" value="LysR_HTH_N"/>
</dbReference>
<dbReference type="AlphaFoldDB" id="N9U4W9"/>